<proteinExistence type="predicted"/>
<protein>
    <submittedName>
        <fullName evidence="1">Uncharacterized protein</fullName>
    </submittedName>
</protein>
<dbReference type="Proteomes" id="UP001241377">
    <property type="component" value="Unassembled WGS sequence"/>
</dbReference>
<comment type="caution">
    <text evidence="1">The sequence shown here is derived from an EMBL/GenBank/DDBJ whole genome shotgun (WGS) entry which is preliminary data.</text>
</comment>
<keyword evidence="2" id="KW-1185">Reference proteome</keyword>
<organism evidence="1 2">
    <name type="scientific">Naganishia cerealis</name>
    <dbReference type="NCBI Taxonomy" id="610337"/>
    <lineage>
        <taxon>Eukaryota</taxon>
        <taxon>Fungi</taxon>
        <taxon>Dikarya</taxon>
        <taxon>Basidiomycota</taxon>
        <taxon>Agaricomycotina</taxon>
        <taxon>Tremellomycetes</taxon>
        <taxon>Filobasidiales</taxon>
        <taxon>Filobasidiaceae</taxon>
        <taxon>Naganishia</taxon>
    </lineage>
</organism>
<reference evidence="1" key="1">
    <citation type="submission" date="2023-04" db="EMBL/GenBank/DDBJ databases">
        <title>Draft Genome sequencing of Naganishia species isolated from polar environments using Oxford Nanopore Technology.</title>
        <authorList>
            <person name="Leo P."/>
            <person name="Venkateswaran K."/>
        </authorList>
    </citation>
    <scope>NUCLEOTIDE SEQUENCE</scope>
    <source>
        <strain evidence="1">MNA-CCFEE 5261</strain>
    </source>
</reference>
<evidence type="ECO:0000313" key="1">
    <source>
        <dbReference type="EMBL" id="KAJ9110094.1"/>
    </source>
</evidence>
<dbReference type="EMBL" id="JASBWR010000014">
    <property type="protein sequence ID" value="KAJ9110094.1"/>
    <property type="molecule type" value="Genomic_DNA"/>
</dbReference>
<sequence>MAVLPFVASWTWLKGLRGKFGRMDVRRGLEGLRAWQRKWRWRQPADTIGEAAVSSSWEREGEVEIEVFSTIPPTEAEVLEATNLGTALSKHSSPPSTQNREHRLSLLPSSGQITAYTLSSPQTLRRAVDQAREIYRDLDSRRREVGKKRGEGELVKGLMKKRVQEMEEQRGKGKSIVPPTRSANIQRTTMKATTGRSILPDKPLEKKTQARTSGLSETQTTNTGRTRTISDKTTDDVVNQRPKVMPARGRTRTATARTLARPVTSAPVNVPTLPKQPMTGVSGTQSRPHPNATEDREERNESLNIDPASVVPAFESNEATTESNSVLAAFQAPGAYPTLEHEVLALPSPSNTYYPVLNNHIGLGFENMASREDVRNPASTYLTSVRHTPLFPGGYPSTSFESPIAALRARHDMSVNVTPRPAHLPSIATYPPNVRAGFTVDTSASGQMTPGHLGLLPPGSFLPREESHTPVPARPQLRKNNSLGLIGTLDAMRSPSLEPTNTQTSIPGLSPFSESPRIFPSRLRQDMNASIGTGRSHLESTLDAPGSTGENAGHWAHGVYMPVLPLPAITPLSSPSIPQRRKPSVGDIYRNEEGQLLSKQHQATTSTLIPDREGPGTTDRQLPSSNLAEEDFSMNITKVPSSSNVHLTAVTGETKSAETKTKRPTRAVRPAVARKPELTMRSATSKVTRSSASRATSLERTTGKIAETTSETITKGNLRGRPAKATTTTDSSNHGTTAISASDPASTSVSGPTGIPSRKRKNPPVDKSAPQAINASRAPGRAQRAVRPTNTAVDRKTEFVLPKGVISAVAPKGASTSATETSLPVVHAQTPTAKKQKVESDMYPPMVSSPPQTRKSAKPVATRRSLRARESKN</sequence>
<gene>
    <name evidence="1" type="ORF">QFC19_001765</name>
</gene>
<evidence type="ECO:0000313" key="2">
    <source>
        <dbReference type="Proteomes" id="UP001241377"/>
    </source>
</evidence>
<accession>A0ACC2WEA1</accession>
<name>A0ACC2WEA1_9TREE</name>